<keyword evidence="3" id="KW-1185">Reference proteome</keyword>
<organism evidence="2 3">
    <name type="scientific">Streptomyces machairae</name>
    <dbReference type="NCBI Taxonomy" id="3134109"/>
    <lineage>
        <taxon>Bacteria</taxon>
        <taxon>Bacillati</taxon>
        <taxon>Actinomycetota</taxon>
        <taxon>Actinomycetes</taxon>
        <taxon>Kitasatosporales</taxon>
        <taxon>Streptomycetaceae</taxon>
        <taxon>Streptomyces</taxon>
    </lineage>
</organism>
<gene>
    <name evidence="2" type="ORF">WKI71_36700</name>
</gene>
<reference evidence="2 3" key="1">
    <citation type="submission" date="2024-03" db="EMBL/GenBank/DDBJ databases">
        <title>Novel Streptomyces species of biotechnological and ecological value are a feature of Machair soil.</title>
        <authorList>
            <person name="Prole J.R."/>
            <person name="Goodfellow M."/>
            <person name="Allenby N."/>
            <person name="Ward A.C."/>
        </authorList>
    </citation>
    <scope>NUCLEOTIDE SEQUENCE [LARGE SCALE GENOMIC DNA]</scope>
    <source>
        <strain evidence="2 3">MS1.AVA.1</strain>
    </source>
</reference>
<sequence>MTDRKTLDQMTSDDLDALYERLESARDAATLHRQSLISTAELYAAIETEPAPAATQATEPRKAAHPRDCLFARDGGRPCNASDRCATCDPKPTAPCPGFPTRCPNPRNATTSPPETHAGIRCGCGDQTKETPDA</sequence>
<protein>
    <submittedName>
        <fullName evidence="2">Uncharacterized protein</fullName>
    </submittedName>
</protein>
<dbReference type="Proteomes" id="UP001376459">
    <property type="component" value="Unassembled WGS sequence"/>
</dbReference>
<comment type="caution">
    <text evidence="2">The sequence shown here is derived from an EMBL/GenBank/DDBJ whole genome shotgun (WGS) entry which is preliminary data.</text>
</comment>
<evidence type="ECO:0000313" key="2">
    <source>
        <dbReference type="EMBL" id="MEJ8671898.1"/>
    </source>
</evidence>
<dbReference type="EMBL" id="JBBKAK010000001">
    <property type="protein sequence ID" value="MEJ8671898.1"/>
    <property type="molecule type" value="Genomic_DNA"/>
</dbReference>
<evidence type="ECO:0000313" key="3">
    <source>
        <dbReference type="Proteomes" id="UP001376459"/>
    </source>
</evidence>
<evidence type="ECO:0000256" key="1">
    <source>
        <dbReference type="SAM" id="MobiDB-lite"/>
    </source>
</evidence>
<name>A0ABU8USL2_9ACTN</name>
<feature type="region of interest" description="Disordered" evidence="1">
    <location>
        <begin position="96"/>
        <end position="134"/>
    </location>
</feature>
<accession>A0ABU8USL2</accession>
<proteinExistence type="predicted"/>